<dbReference type="EMBL" id="CP117411">
    <property type="protein sequence ID" value="WCT73131.1"/>
    <property type="molecule type" value="Genomic_DNA"/>
</dbReference>
<feature type="transmembrane region" description="Helical" evidence="6">
    <location>
        <begin position="238"/>
        <end position="264"/>
    </location>
</feature>
<accession>A0ABY7TJK1</accession>
<dbReference type="PANTHER" id="PTHR23505">
    <property type="entry name" value="SPINSTER"/>
    <property type="match status" value="1"/>
</dbReference>
<keyword evidence="2" id="KW-0813">Transport</keyword>
<evidence type="ECO:0000256" key="2">
    <source>
        <dbReference type="ARBA" id="ARBA00022448"/>
    </source>
</evidence>
<dbReference type="PROSITE" id="PS50850">
    <property type="entry name" value="MFS"/>
    <property type="match status" value="1"/>
</dbReference>
<sequence>MRIDHTAADRPVAAAGRATIGGAATVLFLGLTAGVQMSDRGVHAIISPAVRATFQVGDAVMGALHGLAGILVASALAVPLAKLADRHSRKAILLGLIFFWGMLTALGALAPNFALFFVGRAASGVTEFAMIPIVYSLIPDLVPDRWRVPANLIFAALMATGASAGFYLAGNLLDLAARVGAARGLDPWRAALLLLSLSAIPLLVAGLATVDPPRARMAAVAARDESLLAFVVSQLRRILLFLGAAGGLAVAVQALTPMIAMALVRRFGSDTGAVGHALGLVTLASSLASLPAAGLFDRVLRDRLGEGARPTVMAVAAALAIPCAAGLAFAASAGQAIGLVAAFLLTTCVANALIPTMLQDLAPPALCARCFAAYSFLIAAFCAVGPLLSGLISQFVAHDDLLTAIAAASVGALLLAVVSAGLSRRMALADKTFNPDACDT</sequence>
<keyword evidence="4 6" id="KW-1133">Transmembrane helix</keyword>
<keyword evidence="5 6" id="KW-0472">Membrane</keyword>
<evidence type="ECO:0000256" key="6">
    <source>
        <dbReference type="SAM" id="Phobius"/>
    </source>
</evidence>
<evidence type="ECO:0000313" key="9">
    <source>
        <dbReference type="Proteomes" id="UP001220395"/>
    </source>
</evidence>
<evidence type="ECO:0000256" key="4">
    <source>
        <dbReference type="ARBA" id="ARBA00022989"/>
    </source>
</evidence>
<feature type="transmembrane region" description="Helical" evidence="6">
    <location>
        <begin position="12"/>
        <end position="31"/>
    </location>
</feature>
<keyword evidence="9" id="KW-1185">Reference proteome</keyword>
<dbReference type="InterPro" id="IPR036259">
    <property type="entry name" value="MFS_trans_sf"/>
</dbReference>
<dbReference type="Pfam" id="PF07690">
    <property type="entry name" value="MFS_1"/>
    <property type="match status" value="1"/>
</dbReference>
<feature type="domain" description="Major facilitator superfamily (MFS) profile" evidence="7">
    <location>
        <begin position="25"/>
        <end position="424"/>
    </location>
</feature>
<reference evidence="8 9" key="1">
    <citation type="submission" date="2023-02" db="EMBL/GenBank/DDBJ databases">
        <title>Genome sequence of Sphingomonas naphthae.</title>
        <authorList>
            <person name="Kim S."/>
            <person name="Heo J."/>
            <person name="Kwon S.-W."/>
        </authorList>
    </citation>
    <scope>NUCLEOTIDE SEQUENCE [LARGE SCALE GENOMIC DNA]</scope>
    <source>
        <strain evidence="8 9">KACC 18716</strain>
    </source>
</reference>
<proteinExistence type="predicted"/>
<keyword evidence="3 6" id="KW-0812">Transmembrane</keyword>
<dbReference type="InterPro" id="IPR020846">
    <property type="entry name" value="MFS_dom"/>
</dbReference>
<evidence type="ECO:0000313" key="8">
    <source>
        <dbReference type="EMBL" id="WCT73131.1"/>
    </source>
</evidence>
<evidence type="ECO:0000256" key="1">
    <source>
        <dbReference type="ARBA" id="ARBA00004141"/>
    </source>
</evidence>
<feature type="transmembrane region" description="Helical" evidence="6">
    <location>
        <begin position="150"/>
        <end position="170"/>
    </location>
</feature>
<feature type="transmembrane region" description="Helical" evidence="6">
    <location>
        <begin position="116"/>
        <end position="138"/>
    </location>
</feature>
<dbReference type="InterPro" id="IPR011701">
    <property type="entry name" value="MFS"/>
</dbReference>
<name>A0ABY7TJK1_9SPHN</name>
<evidence type="ECO:0000259" key="7">
    <source>
        <dbReference type="PROSITE" id="PS50850"/>
    </source>
</evidence>
<dbReference type="SUPFAM" id="SSF103473">
    <property type="entry name" value="MFS general substrate transporter"/>
    <property type="match status" value="1"/>
</dbReference>
<dbReference type="InterPro" id="IPR044770">
    <property type="entry name" value="MFS_spinster-like"/>
</dbReference>
<evidence type="ECO:0000256" key="3">
    <source>
        <dbReference type="ARBA" id="ARBA00022692"/>
    </source>
</evidence>
<feature type="transmembrane region" description="Helical" evidence="6">
    <location>
        <begin position="59"/>
        <end position="80"/>
    </location>
</feature>
<feature type="transmembrane region" description="Helical" evidence="6">
    <location>
        <begin position="336"/>
        <end position="354"/>
    </location>
</feature>
<dbReference type="Gene3D" id="1.20.1250.20">
    <property type="entry name" value="MFS general substrate transporter like domains"/>
    <property type="match status" value="1"/>
</dbReference>
<protein>
    <submittedName>
        <fullName evidence="8">MFS transporter</fullName>
    </submittedName>
</protein>
<dbReference type="Proteomes" id="UP001220395">
    <property type="component" value="Chromosome"/>
</dbReference>
<feature type="transmembrane region" description="Helical" evidence="6">
    <location>
        <begin position="312"/>
        <end position="330"/>
    </location>
</feature>
<organism evidence="8 9">
    <name type="scientific">Sphingomonas naphthae</name>
    <dbReference type="NCBI Taxonomy" id="1813468"/>
    <lineage>
        <taxon>Bacteria</taxon>
        <taxon>Pseudomonadati</taxon>
        <taxon>Pseudomonadota</taxon>
        <taxon>Alphaproteobacteria</taxon>
        <taxon>Sphingomonadales</taxon>
        <taxon>Sphingomonadaceae</taxon>
        <taxon>Sphingomonas</taxon>
    </lineage>
</organism>
<comment type="subcellular location">
    <subcellularLocation>
        <location evidence="1">Membrane</location>
        <topology evidence="1">Multi-pass membrane protein</topology>
    </subcellularLocation>
</comment>
<evidence type="ECO:0000256" key="5">
    <source>
        <dbReference type="ARBA" id="ARBA00023136"/>
    </source>
</evidence>
<dbReference type="PANTHER" id="PTHR23505:SF79">
    <property type="entry name" value="PROTEIN SPINSTER"/>
    <property type="match status" value="1"/>
</dbReference>
<feature type="transmembrane region" description="Helical" evidence="6">
    <location>
        <begin position="92"/>
        <end position="110"/>
    </location>
</feature>
<dbReference type="RefSeq" id="WP_273687128.1">
    <property type="nucleotide sequence ID" value="NZ_CP117411.1"/>
</dbReference>
<feature type="transmembrane region" description="Helical" evidence="6">
    <location>
        <begin position="401"/>
        <end position="422"/>
    </location>
</feature>
<feature type="transmembrane region" description="Helical" evidence="6">
    <location>
        <begin position="276"/>
        <end position="300"/>
    </location>
</feature>
<feature type="transmembrane region" description="Helical" evidence="6">
    <location>
        <begin position="366"/>
        <end position="389"/>
    </location>
</feature>
<gene>
    <name evidence="8" type="ORF">PQ455_16105</name>
</gene>
<feature type="transmembrane region" description="Helical" evidence="6">
    <location>
        <begin position="190"/>
        <end position="210"/>
    </location>
</feature>